<evidence type="ECO:0000313" key="6">
    <source>
        <dbReference type="Proteomes" id="UP000193925"/>
    </source>
</evidence>
<dbReference type="InterPro" id="IPR050832">
    <property type="entry name" value="Bact_Acetyltransf"/>
</dbReference>
<reference evidence="4" key="2">
    <citation type="submission" date="2014-07" db="EMBL/GenBank/DDBJ databases">
        <title>Initial genome analysis of the psychrotolerant acidophile Acidithiobacillus ferrivorans CF27: insights into iron and sulfur oxidation pathways and into biofilm formation.</title>
        <authorList>
            <person name="Talla E."/>
            <person name="Hedrich S."/>
            <person name="Mangenot S."/>
            <person name="Ji B."/>
            <person name="Johnson D.B."/>
            <person name="Barbe V."/>
            <person name="Bonnefoy V."/>
        </authorList>
    </citation>
    <scope>NUCLEOTIDE SEQUENCE [LARGE SCALE GENOMIC DNA]</scope>
    <source>
        <strain evidence="4">CF27</strain>
    </source>
</reference>
<keyword evidence="6" id="KW-1185">Reference proteome</keyword>
<evidence type="ECO:0000313" key="4">
    <source>
        <dbReference type="EMBL" id="CDQ11500.1"/>
    </source>
</evidence>
<dbReference type="CDD" id="cd04301">
    <property type="entry name" value="NAT_SF"/>
    <property type="match status" value="1"/>
</dbReference>
<dbReference type="PANTHER" id="PTHR43877:SF2">
    <property type="entry name" value="AMINOALKYLPHOSPHONATE N-ACETYLTRANSFERASE-RELATED"/>
    <property type="match status" value="1"/>
</dbReference>
<organism evidence="4">
    <name type="scientific">Acidithiobacillus ferrivorans</name>
    <dbReference type="NCBI Taxonomy" id="160808"/>
    <lineage>
        <taxon>Bacteria</taxon>
        <taxon>Pseudomonadati</taxon>
        <taxon>Pseudomonadota</taxon>
        <taxon>Acidithiobacillia</taxon>
        <taxon>Acidithiobacillales</taxon>
        <taxon>Acidithiobacillaceae</taxon>
        <taxon>Acidithiobacillus</taxon>
    </lineage>
</organism>
<dbReference type="Pfam" id="PF13508">
    <property type="entry name" value="Acetyltransf_7"/>
    <property type="match status" value="1"/>
</dbReference>
<evidence type="ECO:0000256" key="1">
    <source>
        <dbReference type="ARBA" id="ARBA00022679"/>
    </source>
</evidence>
<dbReference type="InterPro" id="IPR000182">
    <property type="entry name" value="GNAT_dom"/>
</dbReference>
<dbReference type="GO" id="GO:0016747">
    <property type="term" value="F:acyltransferase activity, transferring groups other than amino-acyl groups"/>
    <property type="evidence" value="ECO:0007669"/>
    <property type="project" value="InterPro"/>
</dbReference>
<dbReference type="EMBL" id="LT841305">
    <property type="protein sequence ID" value="SMH66219.1"/>
    <property type="molecule type" value="Genomic_DNA"/>
</dbReference>
<dbReference type="PANTHER" id="PTHR43877">
    <property type="entry name" value="AMINOALKYLPHOSPHONATE N-ACETYLTRANSFERASE-RELATED-RELATED"/>
    <property type="match status" value="1"/>
</dbReference>
<dbReference type="SUPFAM" id="SSF55729">
    <property type="entry name" value="Acyl-CoA N-acyltransferases (Nat)"/>
    <property type="match status" value="1"/>
</dbReference>
<dbReference type="PROSITE" id="PS51186">
    <property type="entry name" value="GNAT"/>
    <property type="match status" value="1"/>
</dbReference>
<keyword evidence="1 4" id="KW-0808">Transferase</keyword>
<dbReference type="InterPro" id="IPR016181">
    <property type="entry name" value="Acyl_CoA_acyltransferase"/>
</dbReference>
<feature type="domain" description="N-acetyltransferase" evidence="3">
    <location>
        <begin position="31"/>
        <end position="187"/>
    </location>
</feature>
<dbReference type="Proteomes" id="UP000193925">
    <property type="component" value="Chromosome AFERRI"/>
</dbReference>
<evidence type="ECO:0000256" key="2">
    <source>
        <dbReference type="ARBA" id="ARBA00023315"/>
    </source>
</evidence>
<gene>
    <name evidence="5" type="ORF">AFERRI_21008</name>
    <name evidence="4" type="ORF">AFERRI_560049</name>
</gene>
<accession>A0A060USZ7</accession>
<sequence length="191" mass="21672">MIRNALLLTVNVENKNHENLHTFCIDMELDIVILKASIMDTKKIWDVRIAAIRAQCNRFYAREVIEAWTYDLNGDILDQFMAWVESSFYVAMDDVAIVGCGAINLESGQIDGVFIHPDYMGREIGRRMMAHLEGLALSTELTEIFLDSTLNAAPFYRKCGFNGEAVSTYPSPRGFTIDCVRMTKSIDRNQC</sequence>
<reference evidence="4" key="1">
    <citation type="submission" date="2014-03" db="EMBL/GenBank/DDBJ databases">
        <authorList>
            <person name="Genoscope - CEA"/>
        </authorList>
    </citation>
    <scope>NUCLEOTIDE SEQUENCE [LARGE SCALE GENOMIC DNA]</scope>
    <source>
        <strain evidence="4">CF27</strain>
    </source>
</reference>
<protein>
    <submittedName>
        <fullName evidence="4">Acetyltransferase, GNAT family</fullName>
    </submittedName>
</protein>
<dbReference type="RefSeq" id="WP_231551250.1">
    <property type="nucleotide sequence ID" value="NZ_CCCS020000052.1"/>
</dbReference>
<dbReference type="Gene3D" id="3.40.630.30">
    <property type="match status" value="1"/>
</dbReference>
<dbReference type="AlphaFoldDB" id="A0A060USZ7"/>
<evidence type="ECO:0000313" key="5">
    <source>
        <dbReference type="EMBL" id="SMH66219.1"/>
    </source>
</evidence>
<evidence type="ECO:0000259" key="3">
    <source>
        <dbReference type="PROSITE" id="PS51186"/>
    </source>
</evidence>
<proteinExistence type="predicted"/>
<keyword evidence="2" id="KW-0012">Acyltransferase</keyword>
<name>A0A060USZ7_9PROT</name>
<dbReference type="EMBL" id="CCCS020000052">
    <property type="protein sequence ID" value="CDQ11500.1"/>
    <property type="molecule type" value="Genomic_DNA"/>
</dbReference>
<reference evidence="5 6" key="3">
    <citation type="submission" date="2017-03" db="EMBL/GenBank/DDBJ databases">
        <authorList>
            <person name="Regsiter A."/>
            <person name="William W."/>
        </authorList>
    </citation>
    <scope>NUCLEOTIDE SEQUENCE [LARGE SCALE GENOMIC DNA]</scope>
    <source>
        <strain evidence="5">PRJEB5721</strain>
    </source>
</reference>